<name>A0ABN8RXC0_9CNID</name>
<dbReference type="EMBL" id="CALNXK010000340">
    <property type="protein sequence ID" value="CAH3183020.1"/>
    <property type="molecule type" value="Genomic_DNA"/>
</dbReference>
<accession>A0ABN8RXC0</accession>
<gene>
    <name evidence="1" type="ORF">PLOB_00027972</name>
</gene>
<evidence type="ECO:0000313" key="2">
    <source>
        <dbReference type="Proteomes" id="UP001159405"/>
    </source>
</evidence>
<proteinExistence type="predicted"/>
<evidence type="ECO:0000313" key="1">
    <source>
        <dbReference type="EMBL" id="CAH3183020.1"/>
    </source>
</evidence>
<keyword evidence="2" id="KW-1185">Reference proteome</keyword>
<evidence type="ECO:0008006" key="3">
    <source>
        <dbReference type="Google" id="ProtNLM"/>
    </source>
</evidence>
<comment type="caution">
    <text evidence="1">The sequence shown here is derived from an EMBL/GenBank/DDBJ whole genome shotgun (WGS) entry which is preliminary data.</text>
</comment>
<organism evidence="1 2">
    <name type="scientific">Porites lobata</name>
    <dbReference type="NCBI Taxonomy" id="104759"/>
    <lineage>
        <taxon>Eukaryota</taxon>
        <taxon>Metazoa</taxon>
        <taxon>Cnidaria</taxon>
        <taxon>Anthozoa</taxon>
        <taxon>Hexacorallia</taxon>
        <taxon>Scleractinia</taxon>
        <taxon>Fungiina</taxon>
        <taxon>Poritidae</taxon>
        <taxon>Porites</taxon>
    </lineage>
</organism>
<dbReference type="Proteomes" id="UP001159405">
    <property type="component" value="Unassembled WGS sequence"/>
</dbReference>
<protein>
    <recommendedName>
        <fullName evidence="3">SWIM-type domain-containing protein</fullName>
    </recommendedName>
</protein>
<sequence>MAKRTKSVTWTQIYDAGPTRKVFELPDGGRIRLVEISETPTYDCVMVSSRDICMHVIWVMLRKLNVNENDDIIQQKSIPVNRVKRLLRSEEHAVSSGVTASSTSGVSAATTALPPATGTTAISGGFFHNIGVSTTNIAIPPAASTTAISGGFLPYGGSSIASRAILLSASTTAISGGFLPNSGSSTTCRILLLAAGTTAISGGFFHNIGVSATSRALPPAASTTAISGGLLPNSGSSTTCRALPPAAGTKAITGGFLPNSGSSTTSRALPPAVSTTAISSGFSNNFTTPYPHFPPHVYQSHERMPWHNSNPFVIVPINNRIKKCAGCPFEFLDASGPTFTGLVVRHCEKDFYIDKTGHQMVGRETNRYYHCENGCLLNRHPYFSPALIRLEPGLKLNSFQLNHLQRALHVQFQ</sequence>
<reference evidence="1 2" key="1">
    <citation type="submission" date="2022-05" db="EMBL/GenBank/DDBJ databases">
        <authorList>
            <consortium name="Genoscope - CEA"/>
            <person name="William W."/>
        </authorList>
    </citation>
    <scope>NUCLEOTIDE SEQUENCE [LARGE SCALE GENOMIC DNA]</scope>
</reference>